<keyword evidence="1" id="KW-1133">Transmembrane helix</keyword>
<feature type="transmembrane region" description="Helical" evidence="1">
    <location>
        <begin position="69"/>
        <end position="102"/>
    </location>
</feature>
<organism evidence="2 3">
    <name type="scientific">Amborella trichopoda</name>
    <dbReference type="NCBI Taxonomy" id="13333"/>
    <lineage>
        <taxon>Eukaryota</taxon>
        <taxon>Viridiplantae</taxon>
        <taxon>Streptophyta</taxon>
        <taxon>Embryophyta</taxon>
        <taxon>Tracheophyta</taxon>
        <taxon>Spermatophyta</taxon>
        <taxon>Magnoliopsida</taxon>
        <taxon>Amborellales</taxon>
        <taxon>Amborellaceae</taxon>
        <taxon>Amborella</taxon>
    </lineage>
</organism>
<gene>
    <name evidence="2" type="ORF">AMTR_s00022p00070070</name>
</gene>
<keyword evidence="1" id="KW-0472">Membrane</keyword>
<protein>
    <submittedName>
        <fullName evidence="2">Uncharacterized protein</fullName>
    </submittedName>
</protein>
<name>W1PUR7_AMBTC</name>
<dbReference type="Gramene" id="ERN11451">
    <property type="protein sequence ID" value="ERN11451"/>
    <property type="gene ID" value="AMTR_s00022p00070070"/>
</dbReference>
<feature type="transmembrane region" description="Helical" evidence="1">
    <location>
        <begin position="37"/>
        <end position="57"/>
    </location>
</feature>
<keyword evidence="1" id="KW-0812">Transmembrane</keyword>
<evidence type="ECO:0000313" key="2">
    <source>
        <dbReference type="EMBL" id="ERN11451.1"/>
    </source>
</evidence>
<reference evidence="3" key="1">
    <citation type="journal article" date="2013" name="Science">
        <title>The Amborella genome and the evolution of flowering plants.</title>
        <authorList>
            <consortium name="Amborella Genome Project"/>
        </authorList>
    </citation>
    <scope>NUCLEOTIDE SEQUENCE [LARGE SCALE GENOMIC DNA]</scope>
</reference>
<sequence length="134" mass="15260">MEAGLGQFIMGTVLAFVMGLFALQFQDGHPFNSHIHLYALCQVAILMAFFTSAVIILMESHSAVEEAGFWFVVMAFTSLISVCMLEALKFAVWFALGLLVVWRLRGQFKRILEAIKMYWEKLIDLINGYWTGRD</sequence>
<evidence type="ECO:0000313" key="3">
    <source>
        <dbReference type="Proteomes" id="UP000017836"/>
    </source>
</evidence>
<evidence type="ECO:0000256" key="1">
    <source>
        <dbReference type="SAM" id="Phobius"/>
    </source>
</evidence>
<dbReference type="Proteomes" id="UP000017836">
    <property type="component" value="Unassembled WGS sequence"/>
</dbReference>
<dbReference type="EMBL" id="KI392687">
    <property type="protein sequence ID" value="ERN11451.1"/>
    <property type="molecule type" value="Genomic_DNA"/>
</dbReference>
<feature type="transmembrane region" description="Helical" evidence="1">
    <location>
        <begin position="6"/>
        <end position="25"/>
    </location>
</feature>
<dbReference type="HOGENOM" id="CLU_1899022_0_0_1"/>
<dbReference type="AlphaFoldDB" id="W1PUR7"/>
<proteinExistence type="predicted"/>
<keyword evidence="3" id="KW-1185">Reference proteome</keyword>
<accession>W1PUR7</accession>